<proteinExistence type="predicted"/>
<dbReference type="Proteomes" id="UP000315995">
    <property type="component" value="Chromosome"/>
</dbReference>
<organism evidence="1 2">
    <name type="scientific">Persicimonas caeni</name>
    <dbReference type="NCBI Taxonomy" id="2292766"/>
    <lineage>
        <taxon>Bacteria</taxon>
        <taxon>Deltaproteobacteria</taxon>
        <taxon>Bradymonadales</taxon>
        <taxon>Bradymonadaceae</taxon>
        <taxon>Persicimonas</taxon>
    </lineage>
</organism>
<sequence>MSSDDNNQDPSTKTTAQMDARDVHLHVLELVLPAGWTRVTPKFWTKDRDGLETYEAEVDGFTLQVVLKADQQWMGRLKGPDGTKIETDLYKRQPDVVRALILALEQLKP</sequence>
<name>A0A4Y6PRU1_PERCE</name>
<accession>A0A5B8Y6P6</accession>
<dbReference type="AlphaFoldDB" id="A0A4Y6PRU1"/>
<dbReference type="RefSeq" id="WP_141196997.1">
    <property type="nucleotide sequence ID" value="NZ_CP041186.1"/>
</dbReference>
<reference evidence="1 2" key="1">
    <citation type="submission" date="2019-06" db="EMBL/GenBank/DDBJ databases">
        <title>Persicimonas caeni gen. nov., sp. nov., a predatory bacterium isolated from solar saltern.</title>
        <authorList>
            <person name="Wang S."/>
        </authorList>
    </citation>
    <scope>NUCLEOTIDE SEQUENCE [LARGE SCALE GENOMIC DNA]</scope>
    <source>
        <strain evidence="1 2">YN101</strain>
    </source>
</reference>
<evidence type="ECO:0000313" key="1">
    <source>
        <dbReference type="EMBL" id="QDG50505.1"/>
    </source>
</evidence>
<evidence type="ECO:0000313" key="2">
    <source>
        <dbReference type="Proteomes" id="UP000315995"/>
    </source>
</evidence>
<dbReference type="EMBL" id="CP041186">
    <property type="protein sequence ID" value="QDG50505.1"/>
    <property type="molecule type" value="Genomic_DNA"/>
</dbReference>
<accession>A0A4Y6PRU1</accession>
<gene>
    <name evidence="1" type="ORF">FIV42_07095</name>
</gene>
<protein>
    <submittedName>
        <fullName evidence="1">Uncharacterized protein</fullName>
    </submittedName>
</protein>
<keyword evidence="2" id="KW-1185">Reference proteome</keyword>